<evidence type="ECO:0000313" key="1">
    <source>
        <dbReference type="EMBL" id="KAK9839149.1"/>
    </source>
</evidence>
<dbReference type="AlphaFoldDB" id="A0AAW1RZG5"/>
<sequence length="82" mass="9372">MFFPADVAVRQLERNICRWAGVDRAQELEADIQERHEGRGCEALVPELVDDIRQFVLNQVGLSYQQMVTVAIRSWALVPCTL</sequence>
<keyword evidence="2" id="KW-1185">Reference proteome</keyword>
<organism evidence="1 2">
    <name type="scientific">Apatococcus lobatus</name>
    <dbReference type="NCBI Taxonomy" id="904363"/>
    <lineage>
        <taxon>Eukaryota</taxon>
        <taxon>Viridiplantae</taxon>
        <taxon>Chlorophyta</taxon>
        <taxon>core chlorophytes</taxon>
        <taxon>Trebouxiophyceae</taxon>
        <taxon>Chlorellales</taxon>
        <taxon>Chlorellaceae</taxon>
        <taxon>Apatococcus</taxon>
    </lineage>
</organism>
<dbReference type="Proteomes" id="UP001438707">
    <property type="component" value="Unassembled WGS sequence"/>
</dbReference>
<protein>
    <submittedName>
        <fullName evidence="1">Uncharacterized protein</fullName>
    </submittedName>
</protein>
<comment type="caution">
    <text evidence="1">The sequence shown here is derived from an EMBL/GenBank/DDBJ whole genome shotgun (WGS) entry which is preliminary data.</text>
</comment>
<evidence type="ECO:0000313" key="2">
    <source>
        <dbReference type="Proteomes" id="UP001438707"/>
    </source>
</evidence>
<accession>A0AAW1RZG5</accession>
<dbReference type="EMBL" id="JALJOS010000005">
    <property type="protein sequence ID" value="KAK9839149.1"/>
    <property type="molecule type" value="Genomic_DNA"/>
</dbReference>
<proteinExistence type="predicted"/>
<name>A0AAW1RZG5_9CHLO</name>
<reference evidence="1 2" key="1">
    <citation type="journal article" date="2024" name="Nat. Commun.">
        <title>Phylogenomics reveals the evolutionary origins of lichenization in chlorophyte algae.</title>
        <authorList>
            <person name="Puginier C."/>
            <person name="Libourel C."/>
            <person name="Otte J."/>
            <person name="Skaloud P."/>
            <person name="Haon M."/>
            <person name="Grisel S."/>
            <person name="Petersen M."/>
            <person name="Berrin J.G."/>
            <person name="Delaux P.M."/>
            <person name="Dal Grande F."/>
            <person name="Keller J."/>
        </authorList>
    </citation>
    <scope>NUCLEOTIDE SEQUENCE [LARGE SCALE GENOMIC DNA]</scope>
    <source>
        <strain evidence="1 2">SAG 2145</strain>
    </source>
</reference>
<gene>
    <name evidence="1" type="ORF">WJX74_010512</name>
</gene>